<dbReference type="InterPro" id="IPR036291">
    <property type="entry name" value="NAD(P)-bd_dom_sf"/>
</dbReference>
<dbReference type="Gene3D" id="1.10.1040.10">
    <property type="entry name" value="N-(1-d-carboxylethyl)-l-norvaline Dehydrogenase, domain 2"/>
    <property type="match status" value="1"/>
</dbReference>
<dbReference type="InterPro" id="IPR029154">
    <property type="entry name" value="HIBADH-like_NADP-bd"/>
</dbReference>
<dbReference type="PROSITE" id="PS00895">
    <property type="entry name" value="3_HYDROXYISOBUT_DH"/>
    <property type="match status" value="1"/>
</dbReference>
<dbReference type="InterPro" id="IPR008927">
    <property type="entry name" value="6-PGluconate_DH-like_C_sf"/>
</dbReference>
<accession>A0AAN9YTZ1</accession>
<comment type="similarity">
    <text evidence="3">Belongs to the HIBADH-related family. 3-hydroxyisobutyrate dehydrogenase subfamily.</text>
</comment>
<dbReference type="InterPro" id="IPR002204">
    <property type="entry name" value="3-OH-isobutyrate_DH-rel_CS"/>
</dbReference>
<dbReference type="GO" id="GO:0006574">
    <property type="term" value="P:L-valine catabolic process"/>
    <property type="evidence" value="ECO:0007669"/>
    <property type="project" value="TreeGrafter"/>
</dbReference>
<comment type="catalytic activity">
    <reaction evidence="9 11">
        <text>3-hydroxy-2-methylpropanoate + NAD(+) = 2-methyl-3-oxopropanoate + NADH + H(+)</text>
        <dbReference type="Rhea" id="RHEA:17681"/>
        <dbReference type="ChEBI" id="CHEBI:11805"/>
        <dbReference type="ChEBI" id="CHEBI:15378"/>
        <dbReference type="ChEBI" id="CHEBI:57540"/>
        <dbReference type="ChEBI" id="CHEBI:57700"/>
        <dbReference type="ChEBI" id="CHEBI:57945"/>
        <dbReference type="EC" id="1.1.1.31"/>
    </reaction>
</comment>
<dbReference type="SUPFAM" id="SSF48179">
    <property type="entry name" value="6-phosphogluconate dehydrogenase C-terminal domain-like"/>
    <property type="match status" value="1"/>
</dbReference>
<organism evidence="14 15">
    <name type="scientific">Gryllus longicercus</name>
    <dbReference type="NCBI Taxonomy" id="2509291"/>
    <lineage>
        <taxon>Eukaryota</taxon>
        <taxon>Metazoa</taxon>
        <taxon>Ecdysozoa</taxon>
        <taxon>Arthropoda</taxon>
        <taxon>Hexapoda</taxon>
        <taxon>Insecta</taxon>
        <taxon>Pterygota</taxon>
        <taxon>Neoptera</taxon>
        <taxon>Polyneoptera</taxon>
        <taxon>Orthoptera</taxon>
        <taxon>Ensifera</taxon>
        <taxon>Gryllidea</taxon>
        <taxon>Grylloidea</taxon>
        <taxon>Gryllidae</taxon>
        <taxon>Gryllinae</taxon>
        <taxon>Gryllus</taxon>
    </lineage>
</organism>
<dbReference type="GO" id="GO:0051287">
    <property type="term" value="F:NAD binding"/>
    <property type="evidence" value="ECO:0007669"/>
    <property type="project" value="InterPro"/>
</dbReference>
<dbReference type="Pfam" id="PF14833">
    <property type="entry name" value="NAD_binding_11"/>
    <property type="match status" value="1"/>
</dbReference>
<sequence>MAGLRTQVFKQVICVHHVYNGAKRFASRIGFIGLGNMGGSMAKNLIVKGHRLSVFDTNPQAVANLVEEGATALRNPADIAKNVECVITMLPNTSHVLETYQGENGIFQGIQAGTLLIDSSTIDPSVPKQLSSLAKNQGAVFLDAPVSGGVNAAKAGSLTFMVGGQADEFEPAKEILSCMGARAVYCGPSGSGQAAKLCNNMLLAISMIGTAEAMNLGIRLGLQPKLLAEIFNSSTGRCWSSEMYNPVPGTMENVPSANNYEGGFGTNLMVKDLGLAQDAATRTQTPVMLGSLAHQTYRIMSAHGFGNKDFSSVYKYIQEIEKSR</sequence>
<proteinExistence type="inferred from homology"/>
<keyword evidence="4 11" id="KW-0101">Branched-chain amino acid catabolism</keyword>
<protein>
    <recommendedName>
        <fullName evidence="11">3-hydroxyisobutyrate dehydrogenase</fullName>
        <shortName evidence="11">HIBADH</shortName>
        <ecNumber evidence="11">1.1.1.31</ecNumber>
    </recommendedName>
</protein>
<evidence type="ECO:0000256" key="5">
    <source>
        <dbReference type="ARBA" id="ARBA00022946"/>
    </source>
</evidence>
<dbReference type="InterPro" id="IPR013328">
    <property type="entry name" value="6PGD_dom2"/>
</dbReference>
<dbReference type="NCBIfam" id="TIGR01692">
    <property type="entry name" value="HIBADH"/>
    <property type="match status" value="1"/>
</dbReference>
<evidence type="ECO:0000256" key="2">
    <source>
        <dbReference type="ARBA" id="ARBA00005109"/>
    </source>
</evidence>
<dbReference type="GO" id="GO:0050661">
    <property type="term" value="F:NADP binding"/>
    <property type="evidence" value="ECO:0007669"/>
    <property type="project" value="InterPro"/>
</dbReference>
<evidence type="ECO:0000313" key="15">
    <source>
        <dbReference type="Proteomes" id="UP001378592"/>
    </source>
</evidence>
<keyword evidence="5" id="KW-0809">Transit peptide</keyword>
<feature type="domain" description="6-phosphogluconate dehydrogenase NADP-binding" evidence="12">
    <location>
        <begin position="28"/>
        <end position="187"/>
    </location>
</feature>
<evidence type="ECO:0000256" key="7">
    <source>
        <dbReference type="ARBA" id="ARBA00023027"/>
    </source>
</evidence>
<comment type="caution">
    <text evidence="14">The sequence shown here is derived from an EMBL/GenBank/DDBJ whole genome shotgun (WGS) entry which is preliminary data.</text>
</comment>
<evidence type="ECO:0000256" key="11">
    <source>
        <dbReference type="RuleBase" id="RU910714"/>
    </source>
</evidence>
<comment type="pathway">
    <text evidence="2 11">Amino-acid degradation; L-valine degradation.</text>
</comment>
<evidence type="ECO:0000259" key="13">
    <source>
        <dbReference type="Pfam" id="PF14833"/>
    </source>
</evidence>
<evidence type="ECO:0000256" key="3">
    <source>
        <dbReference type="ARBA" id="ARBA00006013"/>
    </source>
</evidence>
<evidence type="ECO:0000256" key="9">
    <source>
        <dbReference type="ARBA" id="ARBA00049197"/>
    </source>
</evidence>
<evidence type="ECO:0000256" key="1">
    <source>
        <dbReference type="ARBA" id="ARBA00004173"/>
    </source>
</evidence>
<gene>
    <name evidence="14" type="ORF">R5R35_007378</name>
</gene>
<dbReference type="InterPro" id="IPR006115">
    <property type="entry name" value="6PGDH_NADP-bd"/>
</dbReference>
<dbReference type="PANTHER" id="PTHR22981:SF7">
    <property type="entry name" value="3-HYDROXYISOBUTYRATE DEHYDROGENASE, MITOCHONDRIAL"/>
    <property type="match status" value="1"/>
</dbReference>
<keyword evidence="6 11" id="KW-0560">Oxidoreductase</keyword>
<dbReference type="Gene3D" id="3.40.50.720">
    <property type="entry name" value="NAD(P)-binding Rossmann-like Domain"/>
    <property type="match status" value="1"/>
</dbReference>
<dbReference type="EMBL" id="JAZDUA010000799">
    <property type="protein sequence ID" value="KAK7789275.1"/>
    <property type="molecule type" value="Genomic_DNA"/>
</dbReference>
<dbReference type="PIRSF" id="PIRSF000103">
    <property type="entry name" value="HIBADH"/>
    <property type="match status" value="1"/>
</dbReference>
<dbReference type="InterPro" id="IPR011548">
    <property type="entry name" value="HIBADH"/>
</dbReference>
<feature type="active site" evidence="10">
    <location>
        <position position="196"/>
    </location>
</feature>
<dbReference type="PANTHER" id="PTHR22981">
    <property type="entry name" value="3-HYDROXYISOBUTYRATE DEHYDROGENASE-RELATED"/>
    <property type="match status" value="1"/>
</dbReference>
<dbReference type="FunFam" id="1.10.1040.10:FF:000006">
    <property type="entry name" value="3-hydroxyisobutyrate dehydrogenase"/>
    <property type="match status" value="1"/>
</dbReference>
<dbReference type="FunFam" id="3.40.50.720:FF:000119">
    <property type="entry name" value="3-hydroxyisobutyrate dehydrogenase"/>
    <property type="match status" value="1"/>
</dbReference>
<evidence type="ECO:0000256" key="6">
    <source>
        <dbReference type="ARBA" id="ARBA00023002"/>
    </source>
</evidence>
<evidence type="ECO:0000256" key="10">
    <source>
        <dbReference type="PIRSR" id="PIRSR000103-1"/>
    </source>
</evidence>
<dbReference type="Pfam" id="PF03446">
    <property type="entry name" value="NAD_binding_2"/>
    <property type="match status" value="1"/>
</dbReference>
<evidence type="ECO:0000256" key="8">
    <source>
        <dbReference type="ARBA" id="ARBA00023128"/>
    </source>
</evidence>
<dbReference type="Proteomes" id="UP001378592">
    <property type="component" value="Unassembled WGS sequence"/>
</dbReference>
<keyword evidence="15" id="KW-1185">Reference proteome</keyword>
<evidence type="ECO:0000259" key="12">
    <source>
        <dbReference type="Pfam" id="PF03446"/>
    </source>
</evidence>
<keyword evidence="8" id="KW-0496">Mitochondrion</keyword>
<evidence type="ECO:0000256" key="4">
    <source>
        <dbReference type="ARBA" id="ARBA00022456"/>
    </source>
</evidence>
<dbReference type="GO" id="GO:0005739">
    <property type="term" value="C:mitochondrion"/>
    <property type="evidence" value="ECO:0007669"/>
    <property type="project" value="UniProtKB-SubCell"/>
</dbReference>
<dbReference type="EC" id="1.1.1.31" evidence="11"/>
<feature type="domain" description="3-hydroxyisobutyrate dehydrogenase-like NAD-binding" evidence="13">
    <location>
        <begin position="190"/>
        <end position="317"/>
    </location>
</feature>
<dbReference type="GO" id="GO:0008442">
    <property type="term" value="F:3-hydroxyisobutyrate dehydrogenase activity"/>
    <property type="evidence" value="ECO:0007669"/>
    <property type="project" value="UniProtKB-EC"/>
</dbReference>
<comment type="subcellular location">
    <subcellularLocation>
        <location evidence="1">Mitochondrion</location>
    </subcellularLocation>
</comment>
<dbReference type="SUPFAM" id="SSF51735">
    <property type="entry name" value="NAD(P)-binding Rossmann-fold domains"/>
    <property type="match status" value="1"/>
</dbReference>
<name>A0AAN9YTZ1_9ORTH</name>
<dbReference type="InterPro" id="IPR015815">
    <property type="entry name" value="HIBADH-related"/>
</dbReference>
<reference evidence="14 15" key="1">
    <citation type="submission" date="2024-03" db="EMBL/GenBank/DDBJ databases">
        <title>The genome assembly and annotation of the cricket Gryllus longicercus Weissman &amp; Gray.</title>
        <authorList>
            <person name="Szrajer S."/>
            <person name="Gray D."/>
            <person name="Ylla G."/>
        </authorList>
    </citation>
    <scope>NUCLEOTIDE SEQUENCE [LARGE SCALE GENOMIC DNA]</scope>
    <source>
        <strain evidence="14">DAG 2021-001</strain>
        <tissue evidence="14">Whole body minus gut</tissue>
    </source>
</reference>
<evidence type="ECO:0000313" key="14">
    <source>
        <dbReference type="EMBL" id="KAK7789275.1"/>
    </source>
</evidence>
<keyword evidence="7 11" id="KW-0520">NAD</keyword>
<dbReference type="AlphaFoldDB" id="A0AAN9YTZ1"/>